<keyword evidence="2" id="KW-1185">Reference proteome</keyword>
<dbReference type="InterPro" id="IPR023214">
    <property type="entry name" value="HAD_sf"/>
</dbReference>
<dbReference type="PANTHER" id="PTHR19288">
    <property type="entry name" value="4-NITROPHENYLPHOSPHATASE-RELATED"/>
    <property type="match status" value="1"/>
</dbReference>
<evidence type="ECO:0000313" key="2">
    <source>
        <dbReference type="Proteomes" id="UP000625210"/>
    </source>
</evidence>
<dbReference type="InterPro" id="IPR006357">
    <property type="entry name" value="HAD-SF_hydro_IIA"/>
</dbReference>
<reference evidence="1" key="1">
    <citation type="journal article" date="2014" name="Int. J. Syst. Evol. Microbiol.">
        <title>Complete genome sequence of Corynebacterium casei LMG S-19264T (=DSM 44701T), isolated from a smear-ripened cheese.</title>
        <authorList>
            <consortium name="US DOE Joint Genome Institute (JGI-PGF)"/>
            <person name="Walter F."/>
            <person name="Albersmeier A."/>
            <person name="Kalinowski J."/>
            <person name="Ruckert C."/>
        </authorList>
    </citation>
    <scope>NUCLEOTIDE SEQUENCE</scope>
    <source>
        <strain evidence="1">CGMCC 1.15179</strain>
    </source>
</reference>
<organism evidence="1 2">
    <name type="scientific">Marinithermofilum abyssi</name>
    <dbReference type="NCBI Taxonomy" id="1571185"/>
    <lineage>
        <taxon>Bacteria</taxon>
        <taxon>Bacillati</taxon>
        <taxon>Bacillota</taxon>
        <taxon>Bacilli</taxon>
        <taxon>Bacillales</taxon>
        <taxon>Thermoactinomycetaceae</taxon>
        <taxon>Marinithermofilum</taxon>
    </lineage>
</organism>
<dbReference type="Gene3D" id="3.40.50.1000">
    <property type="entry name" value="HAD superfamily/HAD-like"/>
    <property type="match status" value="1"/>
</dbReference>
<gene>
    <name evidence="1" type="ORF">GCM10011571_07090</name>
</gene>
<dbReference type="GO" id="GO:0016791">
    <property type="term" value="F:phosphatase activity"/>
    <property type="evidence" value="ECO:0007669"/>
    <property type="project" value="TreeGrafter"/>
</dbReference>
<comment type="caution">
    <text evidence="1">The sequence shown here is derived from an EMBL/GenBank/DDBJ whole genome shotgun (WGS) entry which is preliminary data.</text>
</comment>
<dbReference type="Proteomes" id="UP000625210">
    <property type="component" value="Unassembled WGS sequence"/>
</dbReference>
<sequence>MIADQFEVFIFDLDGVIYLGDDLLPGVKESITRLQQMGKIIRFLTNDPRPSRRQVARRLSNLGLDGSDNVNFGDRRFCVKSLIKNQADVRFDYWTLCPDLCGDLLGRGYRGNGERD</sequence>
<name>A0A8J2VGC3_9BACL</name>
<dbReference type="Pfam" id="PF13344">
    <property type="entry name" value="Hydrolase_6"/>
    <property type="match status" value="1"/>
</dbReference>
<reference evidence="1" key="2">
    <citation type="submission" date="2020-09" db="EMBL/GenBank/DDBJ databases">
        <authorList>
            <person name="Sun Q."/>
            <person name="Zhou Y."/>
        </authorList>
    </citation>
    <scope>NUCLEOTIDE SEQUENCE</scope>
    <source>
        <strain evidence="1">CGMCC 1.15179</strain>
    </source>
</reference>
<proteinExistence type="predicted"/>
<dbReference type="InterPro" id="IPR036412">
    <property type="entry name" value="HAD-like_sf"/>
</dbReference>
<dbReference type="PANTHER" id="PTHR19288:SF46">
    <property type="entry name" value="HALOACID DEHALOGENASE-LIKE HYDROLASE DOMAIN-CONTAINING PROTEIN 2"/>
    <property type="match status" value="1"/>
</dbReference>
<dbReference type="RefSeq" id="WP_229751799.1">
    <property type="nucleotide sequence ID" value="NZ_BMHQ01000002.1"/>
</dbReference>
<protein>
    <submittedName>
        <fullName evidence="1">Uncharacterized protein</fullName>
    </submittedName>
</protein>
<dbReference type="AlphaFoldDB" id="A0A8J2VGC3"/>
<evidence type="ECO:0000313" key="1">
    <source>
        <dbReference type="EMBL" id="GGE08381.1"/>
    </source>
</evidence>
<dbReference type="GO" id="GO:0005737">
    <property type="term" value="C:cytoplasm"/>
    <property type="evidence" value="ECO:0007669"/>
    <property type="project" value="TreeGrafter"/>
</dbReference>
<accession>A0A8J2VGC3</accession>
<dbReference type="EMBL" id="BMHQ01000002">
    <property type="protein sequence ID" value="GGE08381.1"/>
    <property type="molecule type" value="Genomic_DNA"/>
</dbReference>
<dbReference type="SUPFAM" id="SSF56784">
    <property type="entry name" value="HAD-like"/>
    <property type="match status" value="1"/>
</dbReference>